<evidence type="ECO:0000256" key="1">
    <source>
        <dbReference type="SAM" id="MobiDB-lite"/>
    </source>
</evidence>
<feature type="region of interest" description="Disordered" evidence="1">
    <location>
        <begin position="1"/>
        <end position="46"/>
    </location>
</feature>
<sequence length="141" mass="16175">MPSRKKTAPTGVAIVVSTPRASGTNASTHSPYQLRHPRQPQRYQGKRERVIIAELVTYKQLRLSPTHLPEDKPGSQEHSHPNEATRKKEQGGYRCPACHTRPSSSDSFPNTIYKLRRRDFMHHLHQTNHLADAKEIKHRQC</sequence>
<dbReference type="Proteomes" id="UP000008021">
    <property type="component" value="Chromosome 7"/>
</dbReference>
<reference evidence="2" key="1">
    <citation type="submission" date="2015-04" db="UniProtKB">
        <authorList>
            <consortium name="EnsemblPlants"/>
        </authorList>
    </citation>
    <scope>IDENTIFICATION</scope>
</reference>
<feature type="compositionally biased region" description="Basic and acidic residues" evidence="1">
    <location>
        <begin position="68"/>
        <end position="91"/>
    </location>
</feature>
<accession>A0A0E0ECM0</accession>
<feature type="region of interest" description="Disordered" evidence="1">
    <location>
        <begin position="62"/>
        <end position="110"/>
    </location>
</feature>
<proteinExistence type="predicted"/>
<evidence type="ECO:0000313" key="3">
    <source>
        <dbReference type="Proteomes" id="UP000008021"/>
    </source>
</evidence>
<dbReference type="HOGENOM" id="CLU_1828398_0_0_1"/>
<feature type="compositionally biased region" description="Polar residues" evidence="1">
    <location>
        <begin position="19"/>
        <end position="31"/>
    </location>
</feature>
<reference evidence="2" key="2">
    <citation type="submission" date="2018-05" db="EMBL/GenBank/DDBJ databases">
        <title>OmerRS3 (Oryza meridionalis Reference Sequence Version 3).</title>
        <authorList>
            <person name="Zhang J."/>
            <person name="Kudrna D."/>
            <person name="Lee S."/>
            <person name="Talag J."/>
            <person name="Welchert J."/>
            <person name="Wing R.A."/>
        </authorList>
    </citation>
    <scope>NUCLEOTIDE SEQUENCE [LARGE SCALE GENOMIC DNA]</scope>
    <source>
        <strain evidence="2">cv. OR44</strain>
    </source>
</reference>
<name>A0A0E0ECM0_9ORYZ</name>
<protein>
    <submittedName>
        <fullName evidence="2">Uncharacterized protein</fullName>
    </submittedName>
</protein>
<dbReference type="AlphaFoldDB" id="A0A0E0ECM0"/>
<feature type="compositionally biased region" description="Polar residues" evidence="1">
    <location>
        <begin position="101"/>
        <end position="110"/>
    </location>
</feature>
<keyword evidence="3" id="KW-1185">Reference proteome</keyword>
<dbReference type="EnsemblPlants" id="OMERI07G14360.1">
    <property type="protein sequence ID" value="OMERI07G14360.1"/>
    <property type="gene ID" value="OMERI07G14360"/>
</dbReference>
<evidence type="ECO:0000313" key="2">
    <source>
        <dbReference type="EnsemblPlants" id="OMERI07G14360.1"/>
    </source>
</evidence>
<dbReference type="Gramene" id="OMERI07G14360.1">
    <property type="protein sequence ID" value="OMERI07G14360.1"/>
    <property type="gene ID" value="OMERI07G14360"/>
</dbReference>
<organism evidence="2">
    <name type="scientific">Oryza meridionalis</name>
    <dbReference type="NCBI Taxonomy" id="40149"/>
    <lineage>
        <taxon>Eukaryota</taxon>
        <taxon>Viridiplantae</taxon>
        <taxon>Streptophyta</taxon>
        <taxon>Embryophyta</taxon>
        <taxon>Tracheophyta</taxon>
        <taxon>Spermatophyta</taxon>
        <taxon>Magnoliopsida</taxon>
        <taxon>Liliopsida</taxon>
        <taxon>Poales</taxon>
        <taxon>Poaceae</taxon>
        <taxon>BOP clade</taxon>
        <taxon>Oryzoideae</taxon>
        <taxon>Oryzeae</taxon>
        <taxon>Oryzinae</taxon>
        <taxon>Oryza</taxon>
    </lineage>
</organism>